<evidence type="ECO:0000313" key="1">
    <source>
        <dbReference type="EMBL" id="MBO1075381.1"/>
    </source>
</evidence>
<gene>
    <name evidence="1" type="ORF">IAI60_12275</name>
</gene>
<dbReference type="EMBL" id="JACTNF010000011">
    <property type="protein sequence ID" value="MBO1075381.1"/>
    <property type="molecule type" value="Genomic_DNA"/>
</dbReference>
<comment type="caution">
    <text evidence="1">The sequence shown here is derived from an EMBL/GenBank/DDBJ whole genome shotgun (WGS) entry which is preliminary data.</text>
</comment>
<sequence>MSGSLSRAFHETSYVTAEGQVARIGRRSPELAALLRRLGARHGAFISAWNPMARAWSLRRNRQAQARLVRAARHWPSVSAHSQPKRASAARWREEQLFFAADRRLAVALARRFRQLAIVGVRPDGRAYLIWTLKL</sequence>
<dbReference type="InterPro" id="IPR021710">
    <property type="entry name" value="DUF3293"/>
</dbReference>
<evidence type="ECO:0000313" key="2">
    <source>
        <dbReference type="Proteomes" id="UP001518990"/>
    </source>
</evidence>
<keyword evidence="2" id="KW-1185">Reference proteome</keyword>
<name>A0ABS3KGB2_9PROT</name>
<dbReference type="RefSeq" id="WP_207447565.1">
    <property type="nucleotide sequence ID" value="NZ_CP061091.1"/>
</dbReference>
<organism evidence="1 2">
    <name type="scientific">Roseomonas marmotae</name>
    <dbReference type="NCBI Taxonomy" id="2768161"/>
    <lineage>
        <taxon>Bacteria</taxon>
        <taxon>Pseudomonadati</taxon>
        <taxon>Pseudomonadota</taxon>
        <taxon>Alphaproteobacteria</taxon>
        <taxon>Acetobacterales</taxon>
        <taxon>Roseomonadaceae</taxon>
        <taxon>Roseomonas</taxon>
    </lineage>
</organism>
<accession>A0ABS3KGB2</accession>
<reference evidence="1 2" key="1">
    <citation type="submission" date="2020-09" db="EMBL/GenBank/DDBJ databases">
        <title>Roseomonas.</title>
        <authorList>
            <person name="Zhu W."/>
        </authorList>
    </citation>
    <scope>NUCLEOTIDE SEQUENCE [LARGE SCALE GENOMIC DNA]</scope>
    <source>
        <strain evidence="1 2">1311</strain>
    </source>
</reference>
<dbReference type="Proteomes" id="UP001518990">
    <property type="component" value="Unassembled WGS sequence"/>
</dbReference>
<proteinExistence type="predicted"/>
<protein>
    <submittedName>
        <fullName evidence="1">DUF3293 domain-containing protein</fullName>
    </submittedName>
</protein>
<dbReference type="Pfam" id="PF11697">
    <property type="entry name" value="DUF3293"/>
    <property type="match status" value="1"/>
</dbReference>